<evidence type="ECO:0000256" key="5">
    <source>
        <dbReference type="ARBA" id="ARBA00039112"/>
    </source>
</evidence>
<evidence type="ECO:0000256" key="1">
    <source>
        <dbReference type="ARBA" id="ARBA00009059"/>
    </source>
</evidence>
<evidence type="ECO:0000256" key="4">
    <source>
        <dbReference type="ARBA" id="ARBA00022691"/>
    </source>
</evidence>
<comment type="caution">
    <text evidence="12">The sequence shown here is derived from an EMBL/GenBank/DDBJ whole genome shotgun (WGS) entry which is preliminary data.</text>
</comment>
<dbReference type="GO" id="GO:0071885">
    <property type="term" value="F:N-terminal protein N-methyltransferase activity"/>
    <property type="evidence" value="ECO:0007669"/>
    <property type="project" value="UniProtKB-EC"/>
</dbReference>
<evidence type="ECO:0000256" key="6">
    <source>
        <dbReference type="ARBA" id="ARBA00039449"/>
    </source>
</evidence>
<keyword evidence="3" id="KW-0808">Transferase</keyword>
<dbReference type="Pfam" id="PF05891">
    <property type="entry name" value="Methyltransf_PK"/>
    <property type="match status" value="1"/>
</dbReference>
<dbReference type="EMBL" id="CAJZBQ010000024">
    <property type="protein sequence ID" value="CAG9319869.1"/>
    <property type="molecule type" value="Genomic_DNA"/>
</dbReference>
<feature type="binding site" evidence="11">
    <location>
        <position position="98"/>
    </location>
    <ligand>
        <name>S-adenosyl-L-methionine</name>
        <dbReference type="ChEBI" id="CHEBI:59789"/>
    </ligand>
</feature>
<dbReference type="CDD" id="cd02440">
    <property type="entry name" value="AdoMet_MTases"/>
    <property type="match status" value="1"/>
</dbReference>
<organism evidence="12 13">
    <name type="scientific">Blepharisma stoltei</name>
    <dbReference type="NCBI Taxonomy" id="1481888"/>
    <lineage>
        <taxon>Eukaryota</taxon>
        <taxon>Sar</taxon>
        <taxon>Alveolata</taxon>
        <taxon>Ciliophora</taxon>
        <taxon>Postciliodesmatophora</taxon>
        <taxon>Heterotrichea</taxon>
        <taxon>Heterotrichida</taxon>
        <taxon>Blepharismidae</taxon>
        <taxon>Blepharisma</taxon>
    </lineage>
</organism>
<comment type="catalytic activity">
    <reaction evidence="8">
        <text>N-terminal L-seryl-L-prolyl-L-lysyl-[protein] + 3 S-adenosyl-L-methionine = N-terminal N,N,N-trimethyl-L-seryl-L-prolyl-L-lysyl-[protein] + 3 S-adenosyl-L-homocysteine + 3 H(+)</text>
        <dbReference type="Rhea" id="RHEA:54724"/>
        <dbReference type="Rhea" id="RHEA-COMP:13789"/>
        <dbReference type="Rhea" id="RHEA-COMP:13973"/>
        <dbReference type="ChEBI" id="CHEBI:15378"/>
        <dbReference type="ChEBI" id="CHEBI:57856"/>
        <dbReference type="ChEBI" id="CHEBI:59789"/>
        <dbReference type="ChEBI" id="CHEBI:138061"/>
        <dbReference type="ChEBI" id="CHEBI:138317"/>
        <dbReference type="EC" id="2.1.1.244"/>
    </reaction>
</comment>
<dbReference type="Proteomes" id="UP001162131">
    <property type="component" value="Unassembled WGS sequence"/>
</dbReference>
<evidence type="ECO:0000313" key="13">
    <source>
        <dbReference type="Proteomes" id="UP001162131"/>
    </source>
</evidence>
<feature type="binding site" evidence="11">
    <location>
        <position position="103"/>
    </location>
    <ligand>
        <name>S-adenosyl-L-methionine</name>
        <dbReference type="ChEBI" id="CHEBI:59789"/>
    </ligand>
</feature>
<keyword evidence="2" id="KW-0489">Methyltransferase</keyword>
<comment type="similarity">
    <text evidence="1">Belongs to the methyltransferase superfamily. NTM1 family.</text>
</comment>
<reference evidence="12" key="1">
    <citation type="submission" date="2021-09" db="EMBL/GenBank/DDBJ databases">
        <authorList>
            <consortium name="AG Swart"/>
            <person name="Singh M."/>
            <person name="Singh A."/>
            <person name="Seah K."/>
            <person name="Emmerich C."/>
        </authorList>
    </citation>
    <scope>NUCLEOTIDE SEQUENCE</scope>
    <source>
        <strain evidence="12">ATCC30299</strain>
    </source>
</reference>
<comment type="catalytic activity">
    <reaction evidence="9">
        <text>N-terminal L-prolyl-L-prolyl-L-lysyl-[protein] + 2 S-adenosyl-L-methionine = N-terminal N,N-dimethyl-L-prolyl-L-prolyl-L-lysyl-[protein] + 2 S-adenosyl-L-homocysteine + 2 H(+)</text>
        <dbReference type="Rhea" id="RHEA:54736"/>
        <dbReference type="Rhea" id="RHEA-COMP:13787"/>
        <dbReference type="Rhea" id="RHEA-COMP:13974"/>
        <dbReference type="ChEBI" id="CHEBI:15378"/>
        <dbReference type="ChEBI" id="CHEBI:57856"/>
        <dbReference type="ChEBI" id="CHEBI:59789"/>
        <dbReference type="ChEBI" id="CHEBI:138059"/>
        <dbReference type="ChEBI" id="CHEBI:138318"/>
        <dbReference type="EC" id="2.1.1.244"/>
    </reaction>
</comment>
<evidence type="ECO:0000256" key="2">
    <source>
        <dbReference type="ARBA" id="ARBA00022603"/>
    </source>
</evidence>
<evidence type="ECO:0000256" key="11">
    <source>
        <dbReference type="PIRSR" id="PIRSR016958-1"/>
    </source>
</evidence>
<dbReference type="GO" id="GO:0032259">
    <property type="term" value="P:methylation"/>
    <property type="evidence" value="ECO:0007669"/>
    <property type="project" value="UniProtKB-KW"/>
</dbReference>
<dbReference type="Gene3D" id="3.40.50.150">
    <property type="entry name" value="Vaccinia Virus protein VP39"/>
    <property type="match status" value="1"/>
</dbReference>
<dbReference type="SUPFAM" id="SSF53335">
    <property type="entry name" value="S-adenosyl-L-methionine-dependent methyltransferases"/>
    <property type="match status" value="1"/>
</dbReference>
<gene>
    <name evidence="12" type="ORF">BSTOLATCC_MIC25114</name>
</gene>
<dbReference type="InterPro" id="IPR008576">
    <property type="entry name" value="MeTrfase_NTM1"/>
</dbReference>
<evidence type="ECO:0000256" key="9">
    <source>
        <dbReference type="ARBA" id="ARBA00047885"/>
    </source>
</evidence>
<accession>A0AAU9J1P3</accession>
<dbReference type="FunFam" id="3.40.50.150:FF:000025">
    <property type="entry name" value="N-terminal Xaa-Pro-Lys N-methyltransferase 1"/>
    <property type="match status" value="1"/>
</dbReference>
<evidence type="ECO:0000256" key="10">
    <source>
        <dbReference type="ARBA" id="ARBA00048167"/>
    </source>
</evidence>
<evidence type="ECO:0000313" key="12">
    <source>
        <dbReference type="EMBL" id="CAG9319869.1"/>
    </source>
</evidence>
<dbReference type="PIRSF" id="PIRSF016958">
    <property type="entry name" value="DUF858_MeTrfase_lik"/>
    <property type="match status" value="1"/>
</dbReference>
<dbReference type="EC" id="2.1.1.244" evidence="5"/>
<protein>
    <recommendedName>
        <fullName evidence="6">Alpha N-terminal protein methyltransferase 1</fullName>
        <ecNumber evidence="5">2.1.1.244</ecNumber>
    </recommendedName>
    <alternativeName>
        <fullName evidence="7">X-Pro-Lys N-terminal protein methyltransferase 1</fullName>
    </alternativeName>
</protein>
<keyword evidence="4 11" id="KW-0949">S-adenosyl-L-methionine</keyword>
<dbReference type="InterPro" id="IPR029063">
    <property type="entry name" value="SAM-dependent_MTases_sf"/>
</dbReference>
<name>A0AAU9J1P3_9CILI</name>
<feature type="binding site" evidence="11">
    <location>
        <begin position="146"/>
        <end position="147"/>
    </location>
    <ligand>
        <name>S-adenosyl-L-methionine</name>
        <dbReference type="ChEBI" id="CHEBI:59789"/>
    </ligand>
</feature>
<feature type="binding site" evidence="11">
    <location>
        <position position="162"/>
    </location>
    <ligand>
        <name>S-adenosyl-L-methionine</name>
        <dbReference type="ChEBI" id="CHEBI:59789"/>
    </ligand>
</feature>
<evidence type="ECO:0000256" key="8">
    <source>
        <dbReference type="ARBA" id="ARBA00047306"/>
    </source>
</evidence>
<dbReference type="AlphaFoldDB" id="A0AAU9J1P3"/>
<evidence type="ECO:0000256" key="7">
    <source>
        <dbReference type="ARBA" id="ARBA00043129"/>
    </source>
</evidence>
<dbReference type="PANTHER" id="PTHR12753">
    <property type="entry name" value="AD-003 - RELATED"/>
    <property type="match status" value="1"/>
</dbReference>
<dbReference type="PANTHER" id="PTHR12753:SF0">
    <property type="entry name" value="ALPHA N-TERMINAL PROTEIN METHYLTRANSFERASE 1"/>
    <property type="match status" value="1"/>
</dbReference>
<sequence length="252" mass="29251">MDTKELFPHEKSGTDTFGEAYASPEEMWRRELHSKFIRDKETWYHLGNSYWSSQESSLNGVLGGYEIINQPDINTSREFVAFLKTSHAMAGRRALDCGCGIGRVTKFLLLNEFETVDLVDQCQKYVDHARTFVDDSRAVNFYVQGLQNFNPEPRAYDCIWIQWVLAQLTDEDLVSFLRRIQNGLREGGIICIKENIKKNGFMVHKEDFSVTRSDKIYKIAFRNAGLRIIHEQLQPNFPEDLYKVKMYACVPI</sequence>
<dbReference type="GO" id="GO:0005737">
    <property type="term" value="C:cytoplasm"/>
    <property type="evidence" value="ECO:0007669"/>
    <property type="project" value="TreeGrafter"/>
</dbReference>
<proteinExistence type="inferred from homology"/>
<comment type="catalytic activity">
    <reaction evidence="10">
        <text>N-terminal L-alanyl-L-prolyl-L-lysyl-[protein] + 3 S-adenosyl-L-methionine = N-terminal N,N,N-trimethyl-L-alanyl-L-prolyl-L-lysyl-[protein] + 3 S-adenosyl-L-homocysteine + 3 H(+)</text>
        <dbReference type="Rhea" id="RHEA:54712"/>
        <dbReference type="Rhea" id="RHEA-COMP:13785"/>
        <dbReference type="Rhea" id="RHEA-COMP:13971"/>
        <dbReference type="ChEBI" id="CHEBI:15378"/>
        <dbReference type="ChEBI" id="CHEBI:57856"/>
        <dbReference type="ChEBI" id="CHEBI:59789"/>
        <dbReference type="ChEBI" id="CHEBI:138057"/>
        <dbReference type="ChEBI" id="CHEBI:138315"/>
        <dbReference type="EC" id="2.1.1.244"/>
    </reaction>
</comment>
<evidence type="ECO:0000256" key="3">
    <source>
        <dbReference type="ARBA" id="ARBA00022679"/>
    </source>
</evidence>
<keyword evidence="13" id="KW-1185">Reference proteome</keyword>